<accession>A0ACC0LPY0</accession>
<dbReference type="EMBL" id="CM046398">
    <property type="protein sequence ID" value="KAI8530228.1"/>
    <property type="molecule type" value="Genomic_DNA"/>
</dbReference>
<organism evidence="1 2">
    <name type="scientific">Rhododendron molle</name>
    <name type="common">Chinese azalea</name>
    <name type="synonym">Azalea mollis</name>
    <dbReference type="NCBI Taxonomy" id="49168"/>
    <lineage>
        <taxon>Eukaryota</taxon>
        <taxon>Viridiplantae</taxon>
        <taxon>Streptophyta</taxon>
        <taxon>Embryophyta</taxon>
        <taxon>Tracheophyta</taxon>
        <taxon>Spermatophyta</taxon>
        <taxon>Magnoliopsida</taxon>
        <taxon>eudicotyledons</taxon>
        <taxon>Gunneridae</taxon>
        <taxon>Pentapetalae</taxon>
        <taxon>asterids</taxon>
        <taxon>Ericales</taxon>
        <taxon>Ericaceae</taxon>
        <taxon>Ericoideae</taxon>
        <taxon>Rhodoreae</taxon>
        <taxon>Rhododendron</taxon>
    </lineage>
</organism>
<comment type="caution">
    <text evidence="1">The sequence shown here is derived from an EMBL/GenBank/DDBJ whole genome shotgun (WGS) entry which is preliminary data.</text>
</comment>
<name>A0ACC0LPY0_RHOML</name>
<dbReference type="Proteomes" id="UP001062846">
    <property type="component" value="Chromosome 11"/>
</dbReference>
<evidence type="ECO:0000313" key="1">
    <source>
        <dbReference type="EMBL" id="KAI8530228.1"/>
    </source>
</evidence>
<gene>
    <name evidence="1" type="ORF">RHMOL_Rhmol11G0039800</name>
</gene>
<evidence type="ECO:0000313" key="2">
    <source>
        <dbReference type="Proteomes" id="UP001062846"/>
    </source>
</evidence>
<proteinExistence type="predicted"/>
<protein>
    <submittedName>
        <fullName evidence="1">Uncharacterized protein</fullName>
    </submittedName>
</protein>
<sequence>MADHGDNSGDGDVVDRPEDRGGPMETQTEDQQLAEGTECTNAVVTESGGGGRDQQQEACDEEKHHAMEVDPRAMELAGAVGPRVEPSDLGMAVGGATVTGDSSGNPGGSGAMGDDLGPTGSPPRDSTRGKWAVIAEEKATEEERAHAIAASEAAERAEREQKEGEDLLRDAEAEERAEAEAQGPRLTAMAKAGGLKRP</sequence>
<reference evidence="1" key="1">
    <citation type="submission" date="2022-02" db="EMBL/GenBank/DDBJ databases">
        <title>Plant Genome Project.</title>
        <authorList>
            <person name="Zhang R.-G."/>
        </authorList>
    </citation>
    <scope>NUCLEOTIDE SEQUENCE</scope>
    <source>
        <strain evidence="1">AT1</strain>
    </source>
</reference>
<keyword evidence="2" id="KW-1185">Reference proteome</keyword>